<keyword evidence="10" id="KW-1185">Reference proteome</keyword>
<sequence>MRMRRSALGGLLALLGTLIVATPAPAQAAGSAAGSSGNLIVNGDAEAGGFCSNDWSAATTVPGWTVQSGGINVMCQSVGSFGYPSDGNTPGKAFFAPGNFGDGSMSQNVDVSSAATAIDRGGVHYDLSGWLGGWTVYGGYVAVSLHFQDANGNPVGATAKLPTVSATDRGLLTKFLARSATGSVPVGTRHIQVEVQFLDTTDETGYLDNLALTLDTPVAAPKPLAPPVSKVPGYDHVFTVMMENTDYSEIMNDPADTPFIHSLMAKGATMTDSHAVYHPSDENYLAIAGGDTYTKGATYWPNINSPERNLGDTIEAAGKTWKAYEQGMGTPCNASKGGADSYYEPDDAPFINYTDISGNASRCAAHLFDTTQLTTDLKSAATTPNFSWIAADDYYDGESSGDGNATSLKTQDGWLQQTLAPIMSSPAWTKQRSLILLTWDESENEGYDHVATVAIGSQGTVPAGTTSPLHYDHYSVARTIEGALGLPGLTANDTYATPLNAAFVPSTAKSPTLTGDLNAVSNGGNVTFRYSLPSTAQVNAENWVGIYPAGVKPGAQSSLTWAYTPNQSGAVTLSTGKLNGAGSYDVYYLADNGYTVLAGPFRLTVG</sequence>
<dbReference type="InterPro" id="IPR006311">
    <property type="entry name" value="TAT_signal"/>
</dbReference>
<proteinExistence type="inferred from homology"/>
<evidence type="ECO:0000256" key="6">
    <source>
        <dbReference type="ARBA" id="ARBA00023026"/>
    </source>
</evidence>
<comment type="similarity">
    <text evidence="2">Belongs to the bacterial phospholipase C family.</text>
</comment>
<accession>A0A931FDH9</accession>
<evidence type="ECO:0000313" key="9">
    <source>
        <dbReference type="EMBL" id="MBF9070727.1"/>
    </source>
</evidence>
<keyword evidence="4" id="KW-0134">Cell wall</keyword>
<dbReference type="EC" id="3.1.4.3" evidence="3"/>
<dbReference type="GO" id="GO:0009395">
    <property type="term" value="P:phospholipid catabolic process"/>
    <property type="evidence" value="ECO:0007669"/>
    <property type="project" value="TreeGrafter"/>
</dbReference>
<evidence type="ECO:0000256" key="8">
    <source>
        <dbReference type="SAM" id="SignalP"/>
    </source>
</evidence>
<dbReference type="EMBL" id="JADPRT010000009">
    <property type="protein sequence ID" value="MBF9070727.1"/>
    <property type="molecule type" value="Genomic_DNA"/>
</dbReference>
<feature type="signal peptide" evidence="8">
    <location>
        <begin position="1"/>
        <end position="28"/>
    </location>
</feature>
<evidence type="ECO:0000256" key="3">
    <source>
        <dbReference type="ARBA" id="ARBA00012018"/>
    </source>
</evidence>
<dbReference type="RefSeq" id="WP_196195894.1">
    <property type="nucleotide sequence ID" value="NZ_JADPRT010000009.1"/>
</dbReference>
<keyword evidence="4" id="KW-0964">Secreted</keyword>
<evidence type="ECO:0000256" key="4">
    <source>
        <dbReference type="ARBA" id="ARBA00022512"/>
    </source>
</evidence>
<dbReference type="GO" id="GO:0034480">
    <property type="term" value="F:phosphatidylcholine phospholipase C activity"/>
    <property type="evidence" value="ECO:0007669"/>
    <property type="project" value="UniProtKB-EC"/>
</dbReference>
<gene>
    <name evidence="9" type="ORF">I2501_22150</name>
</gene>
<keyword evidence="8" id="KW-0732">Signal</keyword>
<evidence type="ECO:0000313" key="10">
    <source>
        <dbReference type="Proteomes" id="UP000657385"/>
    </source>
</evidence>
<dbReference type="Gene3D" id="2.60.120.260">
    <property type="entry name" value="Galactose-binding domain-like"/>
    <property type="match status" value="1"/>
</dbReference>
<name>A0A931FDH9_9ACTN</name>
<evidence type="ECO:0000256" key="2">
    <source>
        <dbReference type="ARBA" id="ARBA00009717"/>
    </source>
</evidence>
<dbReference type="Gene3D" id="3.40.720.10">
    <property type="entry name" value="Alkaline Phosphatase, subunit A"/>
    <property type="match status" value="1"/>
</dbReference>
<keyword evidence="5" id="KW-0378">Hydrolase</keyword>
<dbReference type="Proteomes" id="UP000657385">
    <property type="component" value="Unassembled WGS sequence"/>
</dbReference>
<dbReference type="AlphaFoldDB" id="A0A931FDH9"/>
<dbReference type="PANTHER" id="PTHR31956">
    <property type="entry name" value="NON-SPECIFIC PHOSPHOLIPASE C4-RELATED"/>
    <property type="match status" value="1"/>
</dbReference>
<organism evidence="9 10">
    <name type="scientific">Streptacidiphilus fuscans</name>
    <dbReference type="NCBI Taxonomy" id="2789292"/>
    <lineage>
        <taxon>Bacteria</taxon>
        <taxon>Bacillati</taxon>
        <taxon>Actinomycetota</taxon>
        <taxon>Actinomycetes</taxon>
        <taxon>Kitasatosporales</taxon>
        <taxon>Streptomycetaceae</taxon>
        <taxon>Streptacidiphilus</taxon>
    </lineage>
</organism>
<evidence type="ECO:0000256" key="7">
    <source>
        <dbReference type="ARBA" id="ARBA00048421"/>
    </source>
</evidence>
<dbReference type="InterPro" id="IPR017850">
    <property type="entry name" value="Alkaline_phosphatase_core_sf"/>
</dbReference>
<keyword evidence="6" id="KW-0843">Virulence</keyword>
<comment type="subcellular location">
    <subcellularLocation>
        <location evidence="1">Secreted</location>
        <location evidence="1">Cell wall</location>
    </subcellularLocation>
</comment>
<protein>
    <recommendedName>
        <fullName evidence="3">phospholipase C</fullName>
        <ecNumber evidence="3">3.1.4.3</ecNumber>
    </recommendedName>
</protein>
<comment type="caution">
    <text evidence="9">The sequence shown here is derived from an EMBL/GenBank/DDBJ whole genome shotgun (WGS) entry which is preliminary data.</text>
</comment>
<feature type="chain" id="PRO_5037280174" description="phospholipase C" evidence="8">
    <location>
        <begin position="29"/>
        <end position="606"/>
    </location>
</feature>
<dbReference type="PROSITE" id="PS51318">
    <property type="entry name" value="TAT"/>
    <property type="match status" value="1"/>
</dbReference>
<evidence type="ECO:0000256" key="1">
    <source>
        <dbReference type="ARBA" id="ARBA00004191"/>
    </source>
</evidence>
<reference evidence="9" key="1">
    <citation type="submission" date="2020-11" db="EMBL/GenBank/DDBJ databases">
        <title>Isolation and identification of active actinomycetes.</title>
        <authorList>
            <person name="Yu B."/>
        </authorList>
    </citation>
    <scope>NUCLEOTIDE SEQUENCE</scope>
    <source>
        <strain evidence="9">NEAU-YB345</strain>
    </source>
</reference>
<comment type="catalytic activity">
    <reaction evidence="7">
        <text>a 1,2-diacyl-sn-glycero-3-phosphocholine + H2O = phosphocholine + a 1,2-diacyl-sn-glycerol + H(+)</text>
        <dbReference type="Rhea" id="RHEA:10604"/>
        <dbReference type="ChEBI" id="CHEBI:15377"/>
        <dbReference type="ChEBI" id="CHEBI:15378"/>
        <dbReference type="ChEBI" id="CHEBI:17815"/>
        <dbReference type="ChEBI" id="CHEBI:57643"/>
        <dbReference type="ChEBI" id="CHEBI:295975"/>
        <dbReference type="EC" id="3.1.4.3"/>
    </reaction>
    <physiologicalReaction direction="left-to-right" evidence="7">
        <dbReference type="Rhea" id="RHEA:10605"/>
    </physiologicalReaction>
</comment>
<dbReference type="InterPro" id="IPR007312">
    <property type="entry name" value="Phosphoesterase"/>
</dbReference>
<dbReference type="PANTHER" id="PTHR31956:SF8">
    <property type="entry name" value="ACID PHOSPHATASE PHOA (AFU_ORTHOLOGUE AFUA_1G03570)"/>
    <property type="match status" value="1"/>
</dbReference>
<evidence type="ECO:0000256" key="5">
    <source>
        <dbReference type="ARBA" id="ARBA00022801"/>
    </source>
</evidence>
<dbReference type="Pfam" id="PF04185">
    <property type="entry name" value="Phosphoesterase"/>
    <property type="match status" value="1"/>
</dbReference>